<dbReference type="InterPro" id="IPR032805">
    <property type="entry name" value="Wax_synthase_dom"/>
</dbReference>
<protein>
    <submittedName>
        <fullName evidence="9">Membrane bound O-acyl transferase family-domain-containing protein</fullName>
    </submittedName>
</protein>
<dbReference type="InterPro" id="IPR044851">
    <property type="entry name" value="Wax_synthase"/>
</dbReference>
<comment type="similarity">
    <text evidence="2">Belongs to the wax synthase family.</text>
</comment>
<accession>A0AAN6XVK8</accession>
<dbReference type="AlphaFoldDB" id="A0AAN6XVK8"/>
<dbReference type="EMBL" id="MU858296">
    <property type="protein sequence ID" value="KAK4207418.1"/>
    <property type="molecule type" value="Genomic_DNA"/>
</dbReference>
<dbReference type="Proteomes" id="UP001301769">
    <property type="component" value="Unassembled WGS sequence"/>
</dbReference>
<reference evidence="9" key="1">
    <citation type="journal article" date="2023" name="Mol. Phylogenet. Evol.">
        <title>Genome-scale phylogeny and comparative genomics of the fungal order Sordariales.</title>
        <authorList>
            <person name="Hensen N."/>
            <person name="Bonometti L."/>
            <person name="Westerberg I."/>
            <person name="Brannstrom I.O."/>
            <person name="Guillou S."/>
            <person name="Cros-Aarteil S."/>
            <person name="Calhoun S."/>
            <person name="Haridas S."/>
            <person name="Kuo A."/>
            <person name="Mondo S."/>
            <person name="Pangilinan J."/>
            <person name="Riley R."/>
            <person name="LaButti K."/>
            <person name="Andreopoulos B."/>
            <person name="Lipzen A."/>
            <person name="Chen C."/>
            <person name="Yan M."/>
            <person name="Daum C."/>
            <person name="Ng V."/>
            <person name="Clum A."/>
            <person name="Steindorff A."/>
            <person name="Ohm R.A."/>
            <person name="Martin F."/>
            <person name="Silar P."/>
            <person name="Natvig D.O."/>
            <person name="Lalanne C."/>
            <person name="Gautier V."/>
            <person name="Ament-Velasquez S.L."/>
            <person name="Kruys A."/>
            <person name="Hutchinson M.I."/>
            <person name="Powell A.J."/>
            <person name="Barry K."/>
            <person name="Miller A.N."/>
            <person name="Grigoriev I.V."/>
            <person name="Debuchy R."/>
            <person name="Gladieux P."/>
            <person name="Hiltunen Thoren M."/>
            <person name="Johannesson H."/>
        </authorList>
    </citation>
    <scope>NUCLEOTIDE SEQUENCE</scope>
    <source>
        <strain evidence="9">PSN293</strain>
    </source>
</reference>
<evidence type="ECO:0000259" key="8">
    <source>
        <dbReference type="Pfam" id="PF13813"/>
    </source>
</evidence>
<evidence type="ECO:0000256" key="1">
    <source>
        <dbReference type="ARBA" id="ARBA00004141"/>
    </source>
</evidence>
<evidence type="ECO:0000256" key="3">
    <source>
        <dbReference type="ARBA" id="ARBA00022679"/>
    </source>
</evidence>
<feature type="transmembrane region" description="Helical" evidence="7">
    <location>
        <begin position="360"/>
        <end position="378"/>
    </location>
</feature>
<sequence>MQPLSNHHPILGFFALEGAFLAIFTSIVLGTMASATTKRAVGLATLAVATLAVEGLAVPLCRSSNRPHWAATISSLLWVQFLSASELVMVTRLNANHLPVLPKGSRPSKAQTENIRARSRSAIGLLWNMRRVGTPWQVKNTPSAMGQRSSSRLSFTAQRLAVTMLAYLFFDVVVSFPPPPPAMTTAEKGSLFQAIGGLDVGDIVFRTTMTASFWLMLIVLNLFMTNTGAIVSVLLGFNKPEDCPPLHGSFAEAFTLRRVWGISWHQMFRVFLTGHADLLVGSILPRHSWVSKYTRLLVAFAISGLIHYRGDILMGVPHAESGAMAFFTLHAAGIMVEDTIGPLLSRMMPSSGQGRLGRTLGYLWVCAFFVWTTPTYMYPASRLGLEASTLLPVRILGPRIERFLLTQ</sequence>
<dbReference type="GO" id="GO:0008374">
    <property type="term" value="F:O-acyltransferase activity"/>
    <property type="evidence" value="ECO:0007669"/>
    <property type="project" value="InterPro"/>
</dbReference>
<evidence type="ECO:0000313" key="9">
    <source>
        <dbReference type="EMBL" id="KAK4207418.1"/>
    </source>
</evidence>
<keyword evidence="4 7" id="KW-0812">Transmembrane</keyword>
<dbReference type="GO" id="GO:0006629">
    <property type="term" value="P:lipid metabolic process"/>
    <property type="evidence" value="ECO:0007669"/>
    <property type="project" value="InterPro"/>
</dbReference>
<feature type="transmembrane region" description="Helical" evidence="7">
    <location>
        <begin position="12"/>
        <end position="33"/>
    </location>
</feature>
<proteinExistence type="inferred from homology"/>
<evidence type="ECO:0000313" key="10">
    <source>
        <dbReference type="Proteomes" id="UP001301769"/>
    </source>
</evidence>
<dbReference type="GO" id="GO:0016020">
    <property type="term" value="C:membrane"/>
    <property type="evidence" value="ECO:0007669"/>
    <property type="project" value="UniProtKB-SubCell"/>
</dbReference>
<dbReference type="PANTHER" id="PTHR31595">
    <property type="entry name" value="LONG-CHAIN-ALCOHOL O-FATTY-ACYLTRANSFERASE 3-RELATED"/>
    <property type="match status" value="1"/>
</dbReference>
<evidence type="ECO:0000256" key="5">
    <source>
        <dbReference type="ARBA" id="ARBA00022989"/>
    </source>
</evidence>
<organism evidence="9 10">
    <name type="scientific">Rhypophila decipiens</name>
    <dbReference type="NCBI Taxonomy" id="261697"/>
    <lineage>
        <taxon>Eukaryota</taxon>
        <taxon>Fungi</taxon>
        <taxon>Dikarya</taxon>
        <taxon>Ascomycota</taxon>
        <taxon>Pezizomycotina</taxon>
        <taxon>Sordariomycetes</taxon>
        <taxon>Sordariomycetidae</taxon>
        <taxon>Sordariales</taxon>
        <taxon>Naviculisporaceae</taxon>
        <taxon>Rhypophila</taxon>
    </lineage>
</organism>
<gene>
    <name evidence="9" type="ORF">QBC37DRAFT_298730</name>
</gene>
<evidence type="ECO:0000256" key="6">
    <source>
        <dbReference type="ARBA" id="ARBA00023136"/>
    </source>
</evidence>
<comment type="subcellular location">
    <subcellularLocation>
        <location evidence="1">Membrane</location>
        <topology evidence="1">Multi-pass membrane protein</topology>
    </subcellularLocation>
</comment>
<feature type="transmembrane region" description="Helical" evidence="7">
    <location>
        <begin position="213"/>
        <end position="237"/>
    </location>
</feature>
<reference evidence="9" key="2">
    <citation type="submission" date="2023-05" db="EMBL/GenBank/DDBJ databases">
        <authorList>
            <consortium name="Lawrence Berkeley National Laboratory"/>
            <person name="Steindorff A."/>
            <person name="Hensen N."/>
            <person name="Bonometti L."/>
            <person name="Westerberg I."/>
            <person name="Brannstrom I.O."/>
            <person name="Guillou S."/>
            <person name="Cros-Aarteil S."/>
            <person name="Calhoun S."/>
            <person name="Haridas S."/>
            <person name="Kuo A."/>
            <person name="Mondo S."/>
            <person name="Pangilinan J."/>
            <person name="Riley R."/>
            <person name="Labutti K."/>
            <person name="Andreopoulos B."/>
            <person name="Lipzen A."/>
            <person name="Chen C."/>
            <person name="Yanf M."/>
            <person name="Daum C."/>
            <person name="Ng V."/>
            <person name="Clum A."/>
            <person name="Ohm R."/>
            <person name="Martin F."/>
            <person name="Silar P."/>
            <person name="Natvig D."/>
            <person name="Lalanne C."/>
            <person name="Gautier V."/>
            <person name="Ament-Velasquez S.L."/>
            <person name="Kruys A."/>
            <person name="Hutchinson M.I."/>
            <person name="Powell A.J."/>
            <person name="Barry K."/>
            <person name="Miller A.N."/>
            <person name="Grigoriev I.V."/>
            <person name="Debuchy R."/>
            <person name="Gladieux P."/>
            <person name="Thoren M.H."/>
            <person name="Johannesson H."/>
        </authorList>
    </citation>
    <scope>NUCLEOTIDE SEQUENCE</scope>
    <source>
        <strain evidence="9">PSN293</strain>
    </source>
</reference>
<comment type="caution">
    <text evidence="9">The sequence shown here is derived from an EMBL/GenBank/DDBJ whole genome shotgun (WGS) entry which is preliminary data.</text>
</comment>
<evidence type="ECO:0000256" key="2">
    <source>
        <dbReference type="ARBA" id="ARBA00007282"/>
    </source>
</evidence>
<keyword evidence="5 7" id="KW-1133">Transmembrane helix</keyword>
<feature type="domain" description="Wax synthase" evidence="8">
    <location>
        <begin position="243"/>
        <end position="329"/>
    </location>
</feature>
<keyword evidence="3 9" id="KW-0808">Transferase</keyword>
<dbReference type="Pfam" id="PF13813">
    <property type="entry name" value="MBOAT_2"/>
    <property type="match status" value="1"/>
</dbReference>
<feature type="transmembrane region" description="Helical" evidence="7">
    <location>
        <begin position="322"/>
        <end position="340"/>
    </location>
</feature>
<dbReference type="PANTHER" id="PTHR31595:SF67">
    <property type="entry name" value="WAX SYNTHASE DOMAIN-CONTAINING PROTEIN"/>
    <property type="match status" value="1"/>
</dbReference>
<keyword evidence="10" id="KW-1185">Reference proteome</keyword>
<name>A0AAN6XVK8_9PEZI</name>
<evidence type="ECO:0000256" key="7">
    <source>
        <dbReference type="SAM" id="Phobius"/>
    </source>
</evidence>
<evidence type="ECO:0000256" key="4">
    <source>
        <dbReference type="ARBA" id="ARBA00022692"/>
    </source>
</evidence>
<keyword evidence="6 7" id="KW-0472">Membrane</keyword>